<reference evidence="1" key="1">
    <citation type="submission" date="2021-05" db="EMBL/GenBank/DDBJ databases">
        <title>Energy efficiency and biological interactions define the core microbiome of deep oligotrophic groundwater.</title>
        <authorList>
            <person name="Mehrshad M."/>
            <person name="Lopez-Fernandez M."/>
            <person name="Bell E."/>
            <person name="Bernier-Latmani R."/>
            <person name="Bertilsson S."/>
            <person name="Dopson M."/>
        </authorList>
    </citation>
    <scope>NUCLEOTIDE SEQUENCE</scope>
    <source>
        <strain evidence="1">Modern_marine.mb.64</strain>
    </source>
</reference>
<dbReference type="Gene3D" id="3.30.1490.300">
    <property type="match status" value="1"/>
</dbReference>
<dbReference type="InterPro" id="IPR043129">
    <property type="entry name" value="ATPase_NBD"/>
</dbReference>
<name>A0A948RSE6_UNCEI</name>
<dbReference type="AlphaFoldDB" id="A0A948RSE6"/>
<dbReference type="PANTHER" id="PTHR32432:SF3">
    <property type="entry name" value="ETHANOLAMINE UTILIZATION PROTEIN EUTJ"/>
    <property type="match status" value="1"/>
</dbReference>
<sequence length="501" mass="55869">MGMICGVELTPDALKYAIVENKRGRQRVVSHGRVTLIEGLTPGQALAELQRQSSISVRRVRLALGTQTAHIKMHNFPPMSKADLYQVIQNEIRKELEMIPDEFVYGYEILPRRKKKDPYQVLVALTPREGIAAIEQDLAEQKFEPELITLSSLALMSHVRTLTTSMGNKAVAVLHVGSRLMVLAIVEGDSIRIVRDVAGGIEFKNLNNIQLTGTYDFNNVPEPEELERIVHVLDEIARVSQQIKKTLDYDGTSHPQSPVERLFFTGDVSGVEEIGSILENEIGLPVEMLELPSGLEIADRCVSLRNEGSVYALPLALAATSQVEKIPDLQTRVRRVRFPLGKTAAAAGVWAAVVGSALTIGITKDQVDNSKRLRNQLKEERSALMELEIEPSAPMELLSRLGGWSGVIPQQHIRRLSEILPPEALLMDLSSVRQVDGLILRAQGYIQHTSPERRLEAWNLLLTRLQQEPSYLDVRIDPMEIDSRTQTTRLPFGFTLTVEVP</sequence>
<dbReference type="InterPro" id="IPR005883">
    <property type="entry name" value="PilM"/>
</dbReference>
<dbReference type="Proteomes" id="UP000777784">
    <property type="component" value="Unassembled WGS sequence"/>
</dbReference>
<protein>
    <submittedName>
        <fullName evidence="1">Pilus assembly protein PilM</fullName>
    </submittedName>
</protein>
<accession>A0A948RSE6</accession>
<dbReference type="Gene3D" id="3.30.420.40">
    <property type="match status" value="2"/>
</dbReference>
<dbReference type="SUPFAM" id="SSF53067">
    <property type="entry name" value="Actin-like ATPase domain"/>
    <property type="match status" value="1"/>
</dbReference>
<evidence type="ECO:0000313" key="2">
    <source>
        <dbReference type="Proteomes" id="UP000777784"/>
    </source>
</evidence>
<dbReference type="EMBL" id="JAHJDP010000023">
    <property type="protein sequence ID" value="MBU2690015.1"/>
    <property type="molecule type" value="Genomic_DNA"/>
</dbReference>
<organism evidence="1 2">
    <name type="scientific">Eiseniibacteriota bacterium</name>
    <dbReference type="NCBI Taxonomy" id="2212470"/>
    <lineage>
        <taxon>Bacteria</taxon>
        <taxon>Candidatus Eiseniibacteriota</taxon>
    </lineage>
</organism>
<dbReference type="Pfam" id="PF11104">
    <property type="entry name" value="PilM_2"/>
    <property type="match status" value="1"/>
</dbReference>
<evidence type="ECO:0000313" key="1">
    <source>
        <dbReference type="EMBL" id="MBU2690015.1"/>
    </source>
</evidence>
<comment type="caution">
    <text evidence="1">The sequence shown here is derived from an EMBL/GenBank/DDBJ whole genome shotgun (WGS) entry which is preliminary data.</text>
</comment>
<gene>
    <name evidence="1" type="ORF">KJ970_03745</name>
</gene>
<dbReference type="PANTHER" id="PTHR32432">
    <property type="entry name" value="CELL DIVISION PROTEIN FTSA-RELATED"/>
    <property type="match status" value="1"/>
</dbReference>
<proteinExistence type="predicted"/>
<dbReference type="InterPro" id="IPR050696">
    <property type="entry name" value="FtsA/MreB"/>
</dbReference>